<protein>
    <submittedName>
        <fullName evidence="1">Uncharacterized protein</fullName>
    </submittedName>
</protein>
<organism evidence="1">
    <name type="scientific">marine sediment metagenome</name>
    <dbReference type="NCBI Taxonomy" id="412755"/>
    <lineage>
        <taxon>unclassified sequences</taxon>
        <taxon>metagenomes</taxon>
        <taxon>ecological metagenomes</taxon>
    </lineage>
</organism>
<accession>A0A0F8XUI1</accession>
<comment type="caution">
    <text evidence="1">The sequence shown here is derived from an EMBL/GenBank/DDBJ whole genome shotgun (WGS) entry which is preliminary data.</text>
</comment>
<dbReference type="AlphaFoldDB" id="A0A0F8XUI1"/>
<feature type="non-terminal residue" evidence="1">
    <location>
        <position position="1"/>
    </location>
</feature>
<evidence type="ECO:0000313" key="1">
    <source>
        <dbReference type="EMBL" id="KKK72618.1"/>
    </source>
</evidence>
<dbReference type="EMBL" id="LAZR01057171">
    <property type="protein sequence ID" value="KKK72618.1"/>
    <property type="molecule type" value="Genomic_DNA"/>
</dbReference>
<gene>
    <name evidence="1" type="ORF">LCGC14_2902060</name>
</gene>
<proteinExistence type="predicted"/>
<reference evidence="1" key="1">
    <citation type="journal article" date="2015" name="Nature">
        <title>Complex archaea that bridge the gap between prokaryotes and eukaryotes.</title>
        <authorList>
            <person name="Spang A."/>
            <person name="Saw J.H."/>
            <person name="Jorgensen S.L."/>
            <person name="Zaremba-Niedzwiedzka K."/>
            <person name="Martijn J."/>
            <person name="Lind A.E."/>
            <person name="van Eijk R."/>
            <person name="Schleper C."/>
            <person name="Guy L."/>
            <person name="Ettema T.J."/>
        </authorList>
    </citation>
    <scope>NUCLEOTIDE SEQUENCE</scope>
</reference>
<name>A0A0F8XUI1_9ZZZZ</name>
<sequence>KAGPQAWTYERAARERIAGRSALRRAMLRRRHVKACAALKVEPISEQAWKALWPK</sequence>